<dbReference type="GO" id="GO:0016787">
    <property type="term" value="F:hydrolase activity"/>
    <property type="evidence" value="ECO:0007669"/>
    <property type="project" value="UniProtKB-KW"/>
</dbReference>
<evidence type="ECO:0000256" key="2">
    <source>
        <dbReference type="ARBA" id="ARBA00022723"/>
    </source>
</evidence>
<dbReference type="Pfam" id="PF10150">
    <property type="entry name" value="RNase_E_G"/>
    <property type="match status" value="1"/>
</dbReference>
<evidence type="ECO:0000313" key="7">
    <source>
        <dbReference type="EMBL" id="HJA70631.1"/>
    </source>
</evidence>
<comment type="cofactor">
    <cofactor evidence="1">
        <name>Mg(2+)</name>
        <dbReference type="ChEBI" id="CHEBI:18420"/>
    </cofactor>
</comment>
<dbReference type="AlphaFoldDB" id="A0A9D2KP46"/>
<accession>A0A9D2KP46</accession>
<sequence>MNKIIITEWNGKVLTAWQANDRIVQLSFDDKEEGSILNHIYIGKVKNIAKNIGAAFVEFDDGKVGYYNLTESHIHLFANGRIVPSDDPSVRLRPGDEIIVQVIREAVKTKAPVLTGDLSFTGRYCVLTLGNKKVGFSAKISDGPWKNALKPKLEEALLQMAGPDGTAFPDVGIIVRTNAYEAGEEALLSELSSLKETCLSLLSDAKYRVCGSRVDKNYPSYISVLRDSYAGEAEEVVTDSREIWEELKAYAADRPQDSSVSLRFYEDPLLPLIKVYNLEGALEKALSSRVWLKSGGYLVIEPTEALTVIDVNTGKYIGKNTPAETIFRINMEAAAEIAVQLRLRNLSGIIIVDFIDMDREEDKERLLKYLRDLCRKDHVKTVVVDITPLNLVEITRKKTKRPLYEQAGRGRKGAAL</sequence>
<evidence type="ECO:0000313" key="8">
    <source>
        <dbReference type="Proteomes" id="UP000823900"/>
    </source>
</evidence>
<dbReference type="CDD" id="cd04453">
    <property type="entry name" value="S1_RNase_E"/>
    <property type="match status" value="1"/>
</dbReference>
<evidence type="ECO:0000259" key="6">
    <source>
        <dbReference type="PROSITE" id="PS50126"/>
    </source>
</evidence>
<dbReference type="InterPro" id="IPR003029">
    <property type="entry name" value="S1_domain"/>
</dbReference>
<gene>
    <name evidence="7" type="ORF">IAA07_03495</name>
</gene>
<comment type="caution">
    <text evidence="7">The sequence shown here is derived from an EMBL/GenBank/DDBJ whole genome shotgun (WGS) entry which is preliminary data.</text>
</comment>
<reference evidence="7" key="2">
    <citation type="submission" date="2021-04" db="EMBL/GenBank/DDBJ databases">
        <authorList>
            <person name="Gilroy R."/>
        </authorList>
    </citation>
    <scope>NUCLEOTIDE SEQUENCE</scope>
    <source>
        <strain evidence="7">CHK178-16964</strain>
    </source>
</reference>
<name>A0A9D2KP46_9FIRM</name>
<keyword evidence="2" id="KW-0479">Metal-binding</keyword>
<dbReference type="InterPro" id="IPR019307">
    <property type="entry name" value="RNA-bd_AU-1/RNase_E/G"/>
</dbReference>
<dbReference type="InterPro" id="IPR012340">
    <property type="entry name" value="NA-bd_OB-fold"/>
</dbReference>
<feature type="domain" description="S1 motif" evidence="6">
    <location>
        <begin position="38"/>
        <end position="123"/>
    </location>
</feature>
<dbReference type="GO" id="GO:0046872">
    <property type="term" value="F:metal ion binding"/>
    <property type="evidence" value="ECO:0007669"/>
    <property type="project" value="UniProtKB-KW"/>
</dbReference>
<organism evidence="7 8">
    <name type="scientific">Candidatus Lachnoclostridium stercoravium</name>
    <dbReference type="NCBI Taxonomy" id="2838633"/>
    <lineage>
        <taxon>Bacteria</taxon>
        <taxon>Bacillati</taxon>
        <taxon>Bacillota</taxon>
        <taxon>Clostridia</taxon>
        <taxon>Lachnospirales</taxon>
        <taxon>Lachnospiraceae</taxon>
    </lineage>
</organism>
<evidence type="ECO:0000256" key="1">
    <source>
        <dbReference type="ARBA" id="ARBA00001946"/>
    </source>
</evidence>
<keyword evidence="4" id="KW-0460">Magnesium</keyword>
<dbReference type="SMART" id="SM00316">
    <property type="entry name" value="S1"/>
    <property type="match status" value="1"/>
</dbReference>
<dbReference type="SUPFAM" id="SSF50249">
    <property type="entry name" value="Nucleic acid-binding proteins"/>
    <property type="match status" value="1"/>
</dbReference>
<dbReference type="PANTHER" id="PTHR30001:SF0">
    <property type="entry name" value="RIBONUCLEASE G"/>
    <property type="match status" value="1"/>
</dbReference>
<reference evidence="7" key="1">
    <citation type="journal article" date="2021" name="PeerJ">
        <title>Extensive microbial diversity within the chicken gut microbiome revealed by metagenomics and culture.</title>
        <authorList>
            <person name="Gilroy R."/>
            <person name="Ravi A."/>
            <person name="Getino M."/>
            <person name="Pursley I."/>
            <person name="Horton D.L."/>
            <person name="Alikhan N.F."/>
            <person name="Baker D."/>
            <person name="Gharbi K."/>
            <person name="Hall N."/>
            <person name="Watson M."/>
            <person name="Adriaenssens E.M."/>
            <person name="Foster-Nyarko E."/>
            <person name="Jarju S."/>
            <person name="Secka A."/>
            <person name="Antonio M."/>
            <person name="Oren A."/>
            <person name="Chaudhuri R.R."/>
            <person name="La Ragione R."/>
            <person name="Hildebrand F."/>
            <person name="Pallen M.J."/>
        </authorList>
    </citation>
    <scope>NUCLEOTIDE SEQUENCE</scope>
    <source>
        <strain evidence="7">CHK178-16964</strain>
    </source>
</reference>
<protein>
    <submittedName>
        <fullName evidence="7">Ribonuclease E/G</fullName>
    </submittedName>
</protein>
<dbReference type="GO" id="GO:0005737">
    <property type="term" value="C:cytoplasm"/>
    <property type="evidence" value="ECO:0007669"/>
    <property type="project" value="TreeGrafter"/>
</dbReference>
<dbReference type="EMBL" id="DWZA01000029">
    <property type="protein sequence ID" value="HJA70631.1"/>
    <property type="molecule type" value="Genomic_DNA"/>
</dbReference>
<dbReference type="GO" id="GO:0003723">
    <property type="term" value="F:RNA binding"/>
    <property type="evidence" value="ECO:0007669"/>
    <property type="project" value="UniProtKB-KW"/>
</dbReference>
<dbReference type="GO" id="GO:0006364">
    <property type="term" value="P:rRNA processing"/>
    <property type="evidence" value="ECO:0007669"/>
    <property type="project" value="TreeGrafter"/>
</dbReference>
<evidence type="ECO:0000256" key="5">
    <source>
        <dbReference type="ARBA" id="ARBA00022884"/>
    </source>
</evidence>
<keyword evidence="3" id="KW-0378">Hydrolase</keyword>
<dbReference type="InterPro" id="IPR004659">
    <property type="entry name" value="RNase_E/G"/>
</dbReference>
<evidence type="ECO:0000256" key="3">
    <source>
        <dbReference type="ARBA" id="ARBA00022801"/>
    </source>
</evidence>
<dbReference type="GO" id="GO:0004540">
    <property type="term" value="F:RNA nuclease activity"/>
    <property type="evidence" value="ECO:0007669"/>
    <property type="project" value="InterPro"/>
</dbReference>
<dbReference type="Proteomes" id="UP000823900">
    <property type="component" value="Unassembled WGS sequence"/>
</dbReference>
<keyword evidence="5" id="KW-0694">RNA-binding</keyword>
<dbReference type="PROSITE" id="PS50126">
    <property type="entry name" value="S1"/>
    <property type="match status" value="1"/>
</dbReference>
<proteinExistence type="predicted"/>
<dbReference type="PANTHER" id="PTHR30001">
    <property type="entry name" value="RIBONUCLEASE"/>
    <property type="match status" value="1"/>
</dbReference>
<dbReference type="Gene3D" id="2.40.50.140">
    <property type="entry name" value="Nucleic acid-binding proteins"/>
    <property type="match status" value="1"/>
</dbReference>
<evidence type="ECO:0000256" key="4">
    <source>
        <dbReference type="ARBA" id="ARBA00022842"/>
    </source>
</evidence>